<dbReference type="InterPro" id="IPR027417">
    <property type="entry name" value="P-loop_NTPase"/>
</dbReference>
<evidence type="ECO:0000256" key="1">
    <source>
        <dbReference type="ARBA" id="ARBA00005417"/>
    </source>
</evidence>
<dbReference type="GeneID" id="91484717"/>
<dbReference type="SMART" id="SM00382">
    <property type="entry name" value="AAA"/>
    <property type="match status" value="1"/>
</dbReference>
<dbReference type="PANTHER" id="PTHR43335:SF4">
    <property type="entry name" value="ABC TRANSPORTER, ATP-BINDING PROTEIN"/>
    <property type="match status" value="1"/>
</dbReference>
<dbReference type="PROSITE" id="PS50893">
    <property type="entry name" value="ABC_TRANSPORTER_2"/>
    <property type="match status" value="1"/>
</dbReference>
<dbReference type="GO" id="GO:0005524">
    <property type="term" value="F:ATP binding"/>
    <property type="evidence" value="ECO:0007669"/>
    <property type="project" value="UniProtKB-KW"/>
</dbReference>
<dbReference type="KEGG" id="nda:Ndas_2130"/>
<evidence type="ECO:0000256" key="4">
    <source>
        <dbReference type="ARBA" id="ARBA00022840"/>
    </source>
</evidence>
<dbReference type="OrthoDB" id="5116176at2"/>
<feature type="domain" description="ABC transporter" evidence="5">
    <location>
        <begin position="2"/>
        <end position="227"/>
    </location>
</feature>
<dbReference type="InterPro" id="IPR003593">
    <property type="entry name" value="AAA+_ATPase"/>
</dbReference>
<evidence type="ECO:0000313" key="6">
    <source>
        <dbReference type="EMBL" id="ADH67554.1"/>
    </source>
</evidence>
<dbReference type="STRING" id="446468.Ndas_2130"/>
<dbReference type="RefSeq" id="WP_013153161.1">
    <property type="nucleotide sequence ID" value="NC_014210.1"/>
</dbReference>
<gene>
    <name evidence="6" type="ordered locus">Ndas_2130</name>
</gene>
<dbReference type="Pfam" id="PF00005">
    <property type="entry name" value="ABC_tran"/>
    <property type="match status" value="1"/>
</dbReference>
<dbReference type="AlphaFoldDB" id="D7AUH4"/>
<dbReference type="Gene3D" id="3.40.50.300">
    <property type="entry name" value="P-loop containing nucleotide triphosphate hydrolases"/>
    <property type="match status" value="1"/>
</dbReference>
<dbReference type="HOGENOM" id="CLU_000604_1_2_11"/>
<name>D7AUH4_NOCDD</name>
<dbReference type="eggNOG" id="COG1131">
    <property type="taxonomic scope" value="Bacteria"/>
</dbReference>
<accession>D7AUH4</accession>
<dbReference type="PANTHER" id="PTHR43335">
    <property type="entry name" value="ABC TRANSPORTER, ATP-BINDING PROTEIN"/>
    <property type="match status" value="1"/>
</dbReference>
<dbReference type="GO" id="GO:0016887">
    <property type="term" value="F:ATP hydrolysis activity"/>
    <property type="evidence" value="ECO:0007669"/>
    <property type="project" value="InterPro"/>
</dbReference>
<evidence type="ECO:0000256" key="2">
    <source>
        <dbReference type="ARBA" id="ARBA00022448"/>
    </source>
</evidence>
<protein>
    <submittedName>
        <fullName evidence="6">ABC transporter related protein</fullName>
    </submittedName>
</protein>
<keyword evidence="7" id="KW-1185">Reference proteome</keyword>
<proteinExistence type="inferred from homology"/>
<reference evidence="6 7" key="1">
    <citation type="journal article" date="2010" name="Stand. Genomic Sci.">
        <title>Complete genome sequence of Nocardiopsis dassonvillei type strain (IMRU 509).</title>
        <authorList>
            <person name="Sun H."/>
            <person name="Lapidus A."/>
            <person name="Nolan M."/>
            <person name="Lucas S."/>
            <person name="Del Rio T.G."/>
            <person name="Tice H."/>
            <person name="Cheng J.F."/>
            <person name="Tapia R."/>
            <person name="Han C."/>
            <person name="Goodwin L."/>
            <person name="Pitluck S."/>
            <person name="Pagani I."/>
            <person name="Ivanova N."/>
            <person name="Mavromatis K."/>
            <person name="Mikhailova N."/>
            <person name="Pati A."/>
            <person name="Chen A."/>
            <person name="Palaniappan K."/>
            <person name="Land M."/>
            <person name="Hauser L."/>
            <person name="Chang Y.J."/>
            <person name="Jeffries C.D."/>
            <person name="Djao O.D."/>
            <person name="Rohde M."/>
            <person name="Sikorski J."/>
            <person name="Goker M."/>
            <person name="Woyke T."/>
            <person name="Bristow J."/>
            <person name="Eisen J.A."/>
            <person name="Markowitz V."/>
            <person name="Hugenholtz P."/>
            <person name="Kyrpides N.C."/>
            <person name="Klenk H.P."/>
        </authorList>
    </citation>
    <scope>NUCLEOTIDE SEQUENCE [LARGE SCALE GENOMIC DNA]</scope>
    <source>
        <strain evidence="7">ATCC 23218 / DSM 43111 / CIP 107115 / JCM 7437 / KCTC 9190 / NBRC 14626 / NCTC 10488 / NRRL B-5397 / IMRU 509</strain>
    </source>
</reference>
<comment type="similarity">
    <text evidence="1">Belongs to the ABC transporter superfamily.</text>
</comment>
<keyword evidence="4" id="KW-0067">ATP-binding</keyword>
<sequence length="305" mass="32734">MITLRGLTKRYGETLAVDSLDLEVRPGRVTGFLGPNGAGKTTTMRMVLGLDRPTAGQALVGGRPYRELDRPLHHVGAVLDARAVHPGRSARSHLLGLARTHRIPDRRVDEVLEAVGLAEAARRRAGAFSLGMSQRLGIAAALLGDPGLLLFDEPVNGLDPDGVRWIRDLMRSLADEGRTVFVSSHLMSEMQLTADHLVVLGRGRLITDAPLAEVLGNSAWTAVLVRAPHPEDLVTALEAEGAGVERPGPGELVVTGVPVERVGELAHRAGVALHRLSTRDASLEQAYRELTADSVQYTTANRSRP</sequence>
<dbReference type="Proteomes" id="UP000002219">
    <property type="component" value="Chromosome 1"/>
</dbReference>
<evidence type="ECO:0000256" key="3">
    <source>
        <dbReference type="ARBA" id="ARBA00022741"/>
    </source>
</evidence>
<evidence type="ECO:0000313" key="7">
    <source>
        <dbReference type="Proteomes" id="UP000002219"/>
    </source>
</evidence>
<dbReference type="EMBL" id="CP002040">
    <property type="protein sequence ID" value="ADH67554.1"/>
    <property type="molecule type" value="Genomic_DNA"/>
</dbReference>
<evidence type="ECO:0000259" key="5">
    <source>
        <dbReference type="PROSITE" id="PS50893"/>
    </source>
</evidence>
<keyword evidence="2" id="KW-0813">Transport</keyword>
<dbReference type="SUPFAM" id="SSF52540">
    <property type="entry name" value="P-loop containing nucleoside triphosphate hydrolases"/>
    <property type="match status" value="1"/>
</dbReference>
<dbReference type="PROSITE" id="PS00211">
    <property type="entry name" value="ABC_TRANSPORTER_1"/>
    <property type="match status" value="1"/>
</dbReference>
<dbReference type="InterPro" id="IPR017871">
    <property type="entry name" value="ABC_transporter-like_CS"/>
</dbReference>
<dbReference type="InterPro" id="IPR003439">
    <property type="entry name" value="ABC_transporter-like_ATP-bd"/>
</dbReference>
<organism evidence="6 7">
    <name type="scientific">Nocardiopsis dassonvillei (strain ATCC 23218 / DSM 43111 / CIP 107115 / JCM 7437 / KCTC 9190 / NBRC 14626 / NCTC 10488 / NRRL B-5397 / IMRU 509)</name>
    <name type="common">Actinomadura dassonvillei</name>
    <dbReference type="NCBI Taxonomy" id="446468"/>
    <lineage>
        <taxon>Bacteria</taxon>
        <taxon>Bacillati</taxon>
        <taxon>Actinomycetota</taxon>
        <taxon>Actinomycetes</taxon>
        <taxon>Streptosporangiales</taxon>
        <taxon>Nocardiopsidaceae</taxon>
        <taxon>Nocardiopsis</taxon>
    </lineage>
</organism>
<keyword evidence="3" id="KW-0547">Nucleotide-binding</keyword>